<protein>
    <submittedName>
        <fullName evidence="1">Uncharacterized protein</fullName>
    </submittedName>
</protein>
<accession>A0A075I2H3</accession>
<evidence type="ECO:0000313" key="1">
    <source>
        <dbReference type="EMBL" id="AIF22139.1"/>
    </source>
</evidence>
<reference evidence="1" key="1">
    <citation type="journal article" date="2014" name="Genome Biol. Evol.">
        <title>Pangenome evidence for extensive interdomain horizontal transfer affecting lineage core and shell genes in uncultured planktonic thaumarchaeota and euryarchaeota.</title>
        <authorList>
            <person name="Deschamps P."/>
            <person name="Zivanovic Y."/>
            <person name="Moreira D."/>
            <person name="Rodriguez-Valera F."/>
            <person name="Lopez-Garcia P."/>
        </authorList>
    </citation>
    <scope>NUCLEOTIDE SEQUENCE</scope>
</reference>
<name>A0A075I2H3_9EURY</name>
<proteinExistence type="predicted"/>
<sequence>MIEDEWEMSQIKSEMVLGSALSMMKELGERRFTSYIQLSSEKLASEYISEHASTWVIDFETLMFDDWIEKWGVERLGILTVAYHEMMGQIRQLQALLICPKCCTIKRKDGETFCDGGKLVVEEVVVSDSMENTIREYCPSCNYVVGEVQYPNSGDLFEFGDEFA</sequence>
<dbReference type="EMBL" id="KF901204">
    <property type="protein sequence ID" value="AIF22139.1"/>
    <property type="molecule type" value="Genomic_DNA"/>
</dbReference>
<dbReference type="AlphaFoldDB" id="A0A075I2H3"/>
<organism evidence="1">
    <name type="scientific">uncultured marine group II/III euryarchaeote SAT1000_07_H02</name>
    <dbReference type="NCBI Taxonomy" id="1456555"/>
    <lineage>
        <taxon>Archaea</taxon>
        <taxon>Methanobacteriati</taxon>
        <taxon>Methanobacteriota</taxon>
        <taxon>environmental samples</taxon>
    </lineage>
</organism>